<reference evidence="1 2" key="1">
    <citation type="journal article" date="2024" name="IMA Fungus">
        <title>IMA Genome - F19 : A genome assembly and annotation guide to empower mycologists, including annotated draft genome sequences of Ceratocystis pirilliformis, Diaporthe australafricana, Fusarium ophioides, Paecilomyces lecythidis, and Sporothrix stenoceras.</title>
        <authorList>
            <person name="Aylward J."/>
            <person name="Wilson A.M."/>
            <person name="Visagie C.M."/>
            <person name="Spraker J."/>
            <person name="Barnes I."/>
            <person name="Buitendag C."/>
            <person name="Ceriani C."/>
            <person name="Del Mar Angel L."/>
            <person name="du Plessis D."/>
            <person name="Fuchs T."/>
            <person name="Gasser K."/>
            <person name="Kramer D."/>
            <person name="Li W."/>
            <person name="Munsamy K."/>
            <person name="Piso A."/>
            <person name="Price J.L."/>
            <person name="Sonnekus B."/>
            <person name="Thomas C."/>
            <person name="van der Nest A."/>
            <person name="van Dijk A."/>
            <person name="van Heerden A."/>
            <person name="van Vuuren N."/>
            <person name="Yilmaz N."/>
            <person name="Duong T.A."/>
            <person name="van der Merwe N.A."/>
            <person name="Wingfield M.J."/>
            <person name="Wingfield B.D."/>
        </authorList>
    </citation>
    <scope>NUCLEOTIDE SEQUENCE [LARGE SCALE GENOMIC DNA]</scope>
    <source>
        <strain evidence="1 2">CMW 18167</strain>
    </source>
</reference>
<proteinExistence type="predicted"/>
<protein>
    <recommendedName>
        <fullName evidence="3">Oxidoreductase</fullName>
    </recommendedName>
</protein>
<dbReference type="PANTHER" id="PTHR43431">
    <property type="entry name" value="OXIDOREDUCTASE, SHORT CHAIN DEHYDROGENASE/REDUCTASE FAMILY (AFU_ORTHOLOGUE AFUA_5G14000)"/>
    <property type="match status" value="1"/>
</dbReference>
<dbReference type="Proteomes" id="UP001583193">
    <property type="component" value="Unassembled WGS sequence"/>
</dbReference>
<dbReference type="Pfam" id="PF00106">
    <property type="entry name" value="adh_short"/>
    <property type="match status" value="1"/>
</dbReference>
<name>A0ABR3YE84_9EURO</name>
<comment type="caution">
    <text evidence="1">The sequence shown here is derived from an EMBL/GenBank/DDBJ whole genome shotgun (WGS) entry which is preliminary data.</text>
</comment>
<dbReference type="Gene3D" id="3.40.50.720">
    <property type="entry name" value="NAD(P)-binding Rossmann-like Domain"/>
    <property type="match status" value="1"/>
</dbReference>
<dbReference type="InterPro" id="IPR002347">
    <property type="entry name" value="SDR_fam"/>
</dbReference>
<dbReference type="EMBL" id="JAVDPF010000001">
    <property type="protein sequence ID" value="KAL1886613.1"/>
    <property type="molecule type" value="Genomic_DNA"/>
</dbReference>
<gene>
    <name evidence="1" type="ORF">Plec18167_000545</name>
</gene>
<evidence type="ECO:0000313" key="2">
    <source>
        <dbReference type="Proteomes" id="UP001583193"/>
    </source>
</evidence>
<evidence type="ECO:0000313" key="1">
    <source>
        <dbReference type="EMBL" id="KAL1886613.1"/>
    </source>
</evidence>
<dbReference type="PRINTS" id="PR00081">
    <property type="entry name" value="GDHRDH"/>
</dbReference>
<dbReference type="InterPro" id="IPR036291">
    <property type="entry name" value="NAD(P)-bd_dom_sf"/>
</dbReference>
<dbReference type="PANTHER" id="PTHR43431:SF7">
    <property type="entry name" value="OXIDOREDUCTASE, SHORT CHAIN DEHYDROGENASE_REDUCTASE FAMILY (AFU_ORTHOLOGUE AFUA_5G14000)"/>
    <property type="match status" value="1"/>
</dbReference>
<organism evidence="1 2">
    <name type="scientific">Paecilomyces lecythidis</name>
    <dbReference type="NCBI Taxonomy" id="3004212"/>
    <lineage>
        <taxon>Eukaryota</taxon>
        <taxon>Fungi</taxon>
        <taxon>Dikarya</taxon>
        <taxon>Ascomycota</taxon>
        <taxon>Pezizomycotina</taxon>
        <taxon>Eurotiomycetes</taxon>
        <taxon>Eurotiomycetidae</taxon>
        <taxon>Eurotiales</taxon>
        <taxon>Thermoascaceae</taxon>
        <taxon>Paecilomyces</taxon>
    </lineage>
</organism>
<sequence length="243" mass="25940">MAAKAFAIVAGVGSGTGASVARKFAKSYPVVLLSRSPASYEPIVEEINASGGKAIGLSTDLADLKSVQSTFDKIGKEFPSALLAAAIFNPGGGFVRKPFLELTEEEFLSGFESQGKGAFNFSKATLPLLLKATSLEHPPSLIFTGATASVRGSANCASFASGKFALRALSQSLAREFGPQGVHVSHVIVDGVIDIPRTKAWKFEHPDAKLSPDAIADSYWFLHTQPRTTFAFELDLRPYVEKW</sequence>
<dbReference type="SUPFAM" id="SSF51735">
    <property type="entry name" value="NAD(P)-binding Rossmann-fold domains"/>
    <property type="match status" value="1"/>
</dbReference>
<keyword evidence="2" id="KW-1185">Reference proteome</keyword>
<evidence type="ECO:0008006" key="3">
    <source>
        <dbReference type="Google" id="ProtNLM"/>
    </source>
</evidence>
<accession>A0ABR3YE84</accession>